<dbReference type="InterPro" id="IPR006837">
    <property type="entry name" value="Divergent_DAC"/>
</dbReference>
<dbReference type="InterPro" id="IPR011330">
    <property type="entry name" value="Glyco_hydro/deAcase_b/a-brl"/>
</dbReference>
<evidence type="ECO:0008006" key="3">
    <source>
        <dbReference type="Google" id="ProtNLM"/>
    </source>
</evidence>
<dbReference type="STRING" id="550540.Fbal_3759"/>
<dbReference type="KEGG" id="fbl:Fbal_3759"/>
<dbReference type="Proteomes" id="UP000006683">
    <property type="component" value="Chromosome"/>
</dbReference>
<dbReference type="GeneID" id="67183954"/>
<dbReference type="Gene3D" id="3.20.20.370">
    <property type="entry name" value="Glycoside hydrolase/deacetylase"/>
    <property type="match status" value="1"/>
</dbReference>
<dbReference type="HOGENOM" id="CLU_041643_2_0_6"/>
<protein>
    <recommendedName>
        <fullName evidence="3">Divergent polysaccharide deacetylase family protein</fullName>
    </recommendedName>
</protein>
<dbReference type="OrthoDB" id="9784811at2"/>
<keyword evidence="2" id="KW-1185">Reference proteome</keyword>
<dbReference type="AlphaFoldDB" id="E1SR22"/>
<sequence length="263" mass="29295">MILSYWQRTTFWSPNRLSWAALSLALFCGLAHAGPRLSLIIDDIGAREADRAALTLPTEVTLAFLPHTPWGRELALQAWRQDRELMLHLPMGTTGPKSPGPWAIEPGQDRWQVQYRVKKALADIPFVTGVNNHMGSAVTPDPDRMAWVMEVLSLKGLYFVDSVTTSDSRAYEQALAWGVATKKRDVFLDPDRAEGTLEKQWAEALRQADKFGEVVVIGHPYPETLTFLEATLPTLAEQNIQLVPLSTLFTPPVLSPLPVQSAR</sequence>
<dbReference type="eggNOG" id="COG2861">
    <property type="taxonomic scope" value="Bacteria"/>
</dbReference>
<gene>
    <name evidence="1" type="ordered locus">Fbal_3759</name>
</gene>
<proteinExistence type="predicted"/>
<dbReference type="RefSeq" id="WP_013347257.1">
    <property type="nucleotide sequence ID" value="NC_014541.1"/>
</dbReference>
<dbReference type="PANTHER" id="PTHR30105">
    <property type="entry name" value="UNCHARACTERIZED YIBQ-RELATED"/>
    <property type="match status" value="1"/>
</dbReference>
<dbReference type="Pfam" id="PF04748">
    <property type="entry name" value="Polysacc_deac_2"/>
    <property type="match status" value="1"/>
</dbReference>
<dbReference type="EMBL" id="CP002209">
    <property type="protein sequence ID" value="ADN77952.1"/>
    <property type="molecule type" value="Genomic_DNA"/>
</dbReference>
<dbReference type="CDD" id="cd10936">
    <property type="entry name" value="CE4_DAC2"/>
    <property type="match status" value="1"/>
</dbReference>
<evidence type="ECO:0000313" key="1">
    <source>
        <dbReference type="EMBL" id="ADN77952.1"/>
    </source>
</evidence>
<accession>E1SR22</accession>
<dbReference type="SUPFAM" id="SSF88713">
    <property type="entry name" value="Glycoside hydrolase/deacetylase"/>
    <property type="match status" value="1"/>
</dbReference>
<dbReference type="GO" id="GO:0005975">
    <property type="term" value="P:carbohydrate metabolic process"/>
    <property type="evidence" value="ECO:0007669"/>
    <property type="project" value="InterPro"/>
</dbReference>
<dbReference type="PANTHER" id="PTHR30105:SF2">
    <property type="entry name" value="DIVERGENT POLYSACCHARIDE DEACETYLASE SUPERFAMILY"/>
    <property type="match status" value="1"/>
</dbReference>
<evidence type="ECO:0000313" key="2">
    <source>
        <dbReference type="Proteomes" id="UP000006683"/>
    </source>
</evidence>
<organism evidence="1 2">
    <name type="scientific">Ferrimonas balearica (strain DSM 9799 / CCM 4581 / KCTC 23876 / PAT)</name>
    <dbReference type="NCBI Taxonomy" id="550540"/>
    <lineage>
        <taxon>Bacteria</taxon>
        <taxon>Pseudomonadati</taxon>
        <taxon>Pseudomonadota</taxon>
        <taxon>Gammaproteobacteria</taxon>
        <taxon>Alteromonadales</taxon>
        <taxon>Ferrimonadaceae</taxon>
        <taxon>Ferrimonas</taxon>
    </lineage>
</organism>
<name>E1SR22_FERBD</name>
<reference evidence="1 2" key="1">
    <citation type="journal article" date="2010" name="Stand. Genomic Sci.">
        <title>Complete genome sequence of Ferrimonas balearica type strain (PAT).</title>
        <authorList>
            <person name="Nolan M."/>
            <person name="Sikorski J."/>
            <person name="Davenport K."/>
            <person name="Lucas S."/>
            <person name="Glavina Del Rio T."/>
            <person name="Tice H."/>
            <person name="Cheng J."/>
            <person name="Goodwin L."/>
            <person name="Pitluck S."/>
            <person name="Liolios K."/>
            <person name="Ivanova N."/>
            <person name="Mavromatis K."/>
            <person name="Ovchinnikova G."/>
            <person name="Pati A."/>
            <person name="Chen A."/>
            <person name="Palaniappan K."/>
            <person name="Land M."/>
            <person name="Hauser L."/>
            <person name="Chang Y."/>
            <person name="Jeffries C."/>
            <person name="Tapia R."/>
            <person name="Brettin T."/>
            <person name="Detter J."/>
            <person name="Han C."/>
            <person name="Yasawong M."/>
            <person name="Rohde M."/>
            <person name="Tindall B."/>
            <person name="Goker M."/>
            <person name="Woyke T."/>
            <person name="Bristow J."/>
            <person name="Eisen J."/>
            <person name="Markowitz V."/>
            <person name="Hugenholtz P."/>
            <person name="Kyrpides N."/>
            <person name="Klenk H."/>
            <person name="Lapidus A."/>
        </authorList>
    </citation>
    <scope>NUCLEOTIDE SEQUENCE [LARGE SCALE GENOMIC DNA]</scope>
    <source>
        <strain evidence="2">DSM 9799 / CCM 4581 / KCTC 23876 / PAT</strain>
    </source>
</reference>